<dbReference type="GO" id="GO:0000428">
    <property type="term" value="C:DNA-directed RNA polymerase complex"/>
    <property type="evidence" value="ECO:0007669"/>
    <property type="project" value="UniProtKB-KW"/>
</dbReference>
<dbReference type="PIRSF" id="PIRSF000774">
    <property type="entry name" value="RpoN"/>
    <property type="match status" value="1"/>
</dbReference>
<dbReference type="PRINTS" id="PR00045">
    <property type="entry name" value="SIGMA54FCT"/>
</dbReference>
<keyword evidence="4" id="KW-0548">Nucleotidyltransferase</keyword>
<dbReference type="GO" id="GO:0003677">
    <property type="term" value="F:DNA binding"/>
    <property type="evidence" value="ECO:0007669"/>
    <property type="project" value="UniProtKB-KW"/>
</dbReference>
<evidence type="ECO:0000256" key="4">
    <source>
        <dbReference type="ARBA" id="ARBA00022695"/>
    </source>
</evidence>
<evidence type="ECO:0000256" key="5">
    <source>
        <dbReference type="ARBA" id="ARBA00023015"/>
    </source>
</evidence>
<keyword evidence="6" id="KW-0731">Sigma factor</keyword>
<evidence type="ECO:0000313" key="12">
    <source>
        <dbReference type="EMBL" id="GAQ25127.1"/>
    </source>
</evidence>
<dbReference type="Pfam" id="PF04963">
    <property type="entry name" value="Sigma54_CBD"/>
    <property type="match status" value="1"/>
</dbReference>
<dbReference type="Gene3D" id="1.10.260.40">
    <property type="entry name" value="lambda repressor-like DNA-binding domains"/>
    <property type="match status" value="1"/>
</dbReference>
<dbReference type="PROSITE" id="PS50044">
    <property type="entry name" value="SIGMA54_3"/>
    <property type="match status" value="1"/>
</dbReference>
<keyword evidence="3" id="KW-0808">Transferase</keyword>
<name>A0A0U9HQ07_9FIRM</name>
<dbReference type="GO" id="GO:0001216">
    <property type="term" value="F:DNA-binding transcription activator activity"/>
    <property type="evidence" value="ECO:0007669"/>
    <property type="project" value="InterPro"/>
</dbReference>
<feature type="domain" description="RNA polymerase sigma factor 54 DNA-binding" evidence="10">
    <location>
        <begin position="308"/>
        <end position="466"/>
    </location>
</feature>
<dbReference type="PROSITE" id="PS00717">
    <property type="entry name" value="SIGMA54_1"/>
    <property type="match status" value="1"/>
</dbReference>
<dbReference type="OrthoDB" id="9814402at2"/>
<dbReference type="InterPro" id="IPR038709">
    <property type="entry name" value="RpoN_core-bd_sf"/>
</dbReference>
<evidence type="ECO:0000256" key="7">
    <source>
        <dbReference type="ARBA" id="ARBA00023125"/>
    </source>
</evidence>
<dbReference type="PANTHER" id="PTHR32248">
    <property type="entry name" value="RNA POLYMERASE SIGMA-54 FACTOR"/>
    <property type="match status" value="1"/>
</dbReference>
<evidence type="ECO:0000256" key="9">
    <source>
        <dbReference type="SAM" id="MobiDB-lite"/>
    </source>
</evidence>
<comment type="similarity">
    <text evidence="1">Belongs to the sigma-54 factor family.</text>
</comment>
<dbReference type="RefSeq" id="WP_059032541.1">
    <property type="nucleotide sequence ID" value="NZ_BSDN01000002.1"/>
</dbReference>
<dbReference type="Pfam" id="PF04552">
    <property type="entry name" value="Sigma54_DBD"/>
    <property type="match status" value="1"/>
</dbReference>
<dbReference type="Proteomes" id="UP000062160">
    <property type="component" value="Unassembled WGS sequence"/>
</dbReference>
<dbReference type="InterPro" id="IPR000394">
    <property type="entry name" value="RNA_pol_sigma_54"/>
</dbReference>
<reference evidence="12" key="1">
    <citation type="journal article" date="2016" name="Genome Announc.">
        <title>Draft Genome Sequence of the Syntrophic Lactate-Degrading Bacterium Tepidanaerobacter syntrophicus JLT.</title>
        <authorList>
            <person name="Matsuura N."/>
            <person name="Ohashi A."/>
            <person name="Tourlousse D.M."/>
            <person name="Sekiguchi Y."/>
        </authorList>
    </citation>
    <scope>NUCLEOTIDE SEQUENCE [LARGE SCALE GENOMIC DNA]</scope>
    <source>
        <strain evidence="12">JL</strain>
    </source>
</reference>
<dbReference type="GO" id="GO:0006352">
    <property type="term" value="P:DNA-templated transcription initiation"/>
    <property type="evidence" value="ECO:0007669"/>
    <property type="project" value="InterPro"/>
</dbReference>
<evidence type="ECO:0000259" key="11">
    <source>
        <dbReference type="Pfam" id="PF04963"/>
    </source>
</evidence>
<evidence type="ECO:0000256" key="2">
    <source>
        <dbReference type="ARBA" id="ARBA00022478"/>
    </source>
</evidence>
<dbReference type="InterPro" id="IPR007046">
    <property type="entry name" value="RNA_pol_sigma_54_core-bd"/>
</dbReference>
<feature type="domain" description="RNA polymerase sigma factor 54 core-binding" evidence="11">
    <location>
        <begin position="105"/>
        <end position="293"/>
    </location>
</feature>
<dbReference type="EMBL" id="DF977001">
    <property type="protein sequence ID" value="GAQ25127.1"/>
    <property type="molecule type" value="Genomic_DNA"/>
</dbReference>
<keyword evidence="13" id="KW-1185">Reference proteome</keyword>
<evidence type="ECO:0000256" key="1">
    <source>
        <dbReference type="ARBA" id="ARBA00008798"/>
    </source>
</evidence>
<keyword evidence="8" id="KW-0804">Transcription</keyword>
<organism evidence="12">
    <name type="scientific">Tepidanaerobacter syntrophicus</name>
    <dbReference type="NCBI Taxonomy" id="224999"/>
    <lineage>
        <taxon>Bacteria</taxon>
        <taxon>Bacillati</taxon>
        <taxon>Bacillota</taxon>
        <taxon>Clostridia</taxon>
        <taxon>Thermosediminibacterales</taxon>
        <taxon>Tepidanaerobacteraceae</taxon>
        <taxon>Tepidanaerobacter</taxon>
    </lineage>
</organism>
<dbReference type="Pfam" id="PF00309">
    <property type="entry name" value="Sigma54_AID"/>
    <property type="match status" value="1"/>
</dbReference>
<dbReference type="NCBIfam" id="TIGR02395">
    <property type="entry name" value="rpoN_sigma"/>
    <property type="match status" value="1"/>
</dbReference>
<accession>A0A0U9HQ07</accession>
<evidence type="ECO:0000259" key="10">
    <source>
        <dbReference type="Pfam" id="PF04552"/>
    </source>
</evidence>
<feature type="region of interest" description="Disordered" evidence="9">
    <location>
        <begin position="49"/>
        <end position="79"/>
    </location>
</feature>
<dbReference type="InterPro" id="IPR010982">
    <property type="entry name" value="Lambda_DNA-bd_dom_sf"/>
</dbReference>
<dbReference type="Gene3D" id="1.10.10.60">
    <property type="entry name" value="Homeodomain-like"/>
    <property type="match status" value="1"/>
</dbReference>
<feature type="compositionally biased region" description="Basic and acidic residues" evidence="9">
    <location>
        <begin position="54"/>
        <end position="71"/>
    </location>
</feature>
<dbReference type="AlphaFoldDB" id="A0A0U9HQ07"/>
<protein>
    <submittedName>
        <fullName evidence="12">RNA polymerase sigma-54 factor</fullName>
    </submittedName>
</protein>
<sequence>MQMNFGLKLSQTQKLVMTPELRQAITILQLSTLELDQYIEDQLLENPLLDVGEDDPKVDEVEDKTEEKEDSNTDDSIDWDEYFQDEANSTPIRVQREQKEEGAGYENFVSSTPTLQDHLMMQLHVSSVSKTILKIGEFLIGNIDKNGYLSITTKEVAKILKVDEDEVEEALKIIQTFDPAGVGARNLTECLLIQIDQRGIDAPKIKELVINHLTDLAEARFSKIAESLNISVSEVQDLKDILVTLDPKPGRNFASLNDVCYIVPDAVVEKIGDEYLVIMNDTISPRLSINSYYRSLLSSEDKESNISKFLSSRLDSAMWLIKSIEQRRVTLHKVIQSIVEVQKDFLENGLIYLKPLTMKEIADKVGVHESTVSRAISGKYVQTPRGVFELKFFFQSGLDNENGTSTSSESIKKMIQEIIDTEDPYNPLSDQKIADILKDKGISISRRTVSKYREEAGILSSAKRKRY</sequence>
<dbReference type="STRING" id="224999.GCA_001485475_01142"/>
<evidence type="ECO:0000256" key="6">
    <source>
        <dbReference type="ARBA" id="ARBA00023082"/>
    </source>
</evidence>
<keyword evidence="5" id="KW-0805">Transcription regulation</keyword>
<proteinExistence type="inferred from homology"/>
<keyword evidence="7" id="KW-0238">DNA-binding</keyword>
<dbReference type="GO" id="GO:0016779">
    <property type="term" value="F:nucleotidyltransferase activity"/>
    <property type="evidence" value="ECO:0007669"/>
    <property type="project" value="UniProtKB-KW"/>
</dbReference>
<keyword evidence="2" id="KW-0240">DNA-directed RNA polymerase</keyword>
<evidence type="ECO:0000256" key="3">
    <source>
        <dbReference type="ARBA" id="ARBA00022679"/>
    </source>
</evidence>
<dbReference type="PANTHER" id="PTHR32248:SF4">
    <property type="entry name" value="RNA POLYMERASE SIGMA-54 FACTOR"/>
    <property type="match status" value="1"/>
</dbReference>
<dbReference type="GO" id="GO:0016987">
    <property type="term" value="F:sigma factor activity"/>
    <property type="evidence" value="ECO:0007669"/>
    <property type="project" value="UniProtKB-KW"/>
</dbReference>
<gene>
    <name evidence="12" type="ORF">TSYNT_7145</name>
</gene>
<evidence type="ECO:0000313" key="13">
    <source>
        <dbReference type="Proteomes" id="UP000062160"/>
    </source>
</evidence>
<dbReference type="InterPro" id="IPR007634">
    <property type="entry name" value="RNA_pol_sigma_54_DNA-bd"/>
</dbReference>
<evidence type="ECO:0000256" key="8">
    <source>
        <dbReference type="ARBA" id="ARBA00023163"/>
    </source>
</evidence>
<dbReference type="Gene3D" id="1.10.10.1330">
    <property type="entry name" value="RNA polymerase sigma-54 factor, core-binding domain"/>
    <property type="match status" value="1"/>
</dbReference>